<feature type="domain" description="Metallo-beta-lactamase" evidence="8">
    <location>
        <begin position="11"/>
        <end position="164"/>
    </location>
</feature>
<evidence type="ECO:0000256" key="5">
    <source>
        <dbReference type="ARBA" id="ARBA00022801"/>
    </source>
</evidence>
<dbReference type="SUPFAM" id="SSF56281">
    <property type="entry name" value="Metallo-hydrolase/oxidoreductase"/>
    <property type="match status" value="1"/>
</dbReference>
<feature type="binding site" evidence="7">
    <location>
        <position position="107"/>
    </location>
    <ligand>
        <name>Zn(2+)</name>
        <dbReference type="ChEBI" id="CHEBI:29105"/>
        <label>1</label>
    </ligand>
</feature>
<dbReference type="Pfam" id="PF16123">
    <property type="entry name" value="HAGH_C"/>
    <property type="match status" value="1"/>
</dbReference>
<dbReference type="InterPro" id="IPR035680">
    <property type="entry name" value="Clx_II_MBL"/>
</dbReference>
<dbReference type="EMBL" id="CP097966">
    <property type="protein sequence ID" value="URQ62768.1"/>
    <property type="molecule type" value="Genomic_DNA"/>
</dbReference>
<keyword evidence="6 7" id="KW-0862">Zinc</keyword>
<comment type="similarity">
    <text evidence="3 7">Belongs to the metallo-beta-lactamase superfamily. Glyoxalase II family.</text>
</comment>
<dbReference type="InterPro" id="IPR001279">
    <property type="entry name" value="Metallo-B-lactamas"/>
</dbReference>
<feature type="binding site" evidence="7">
    <location>
        <position position="164"/>
    </location>
    <ligand>
        <name>Zn(2+)</name>
        <dbReference type="ChEBI" id="CHEBI:29105"/>
        <label>2</label>
    </ligand>
</feature>
<dbReference type="Pfam" id="PF00753">
    <property type="entry name" value="Lactamase_B"/>
    <property type="match status" value="1"/>
</dbReference>
<evidence type="ECO:0000313" key="9">
    <source>
        <dbReference type="EMBL" id="URQ62768.1"/>
    </source>
</evidence>
<dbReference type="GO" id="GO:0004416">
    <property type="term" value="F:hydroxyacylglutathione hydrolase activity"/>
    <property type="evidence" value="ECO:0007669"/>
    <property type="project" value="UniProtKB-UniRule"/>
</dbReference>
<dbReference type="HAMAP" id="MF_01374">
    <property type="entry name" value="Glyoxalase_2"/>
    <property type="match status" value="1"/>
</dbReference>
<dbReference type="GO" id="GO:0046872">
    <property type="term" value="F:metal ion binding"/>
    <property type="evidence" value="ECO:0007669"/>
    <property type="project" value="UniProtKB-KW"/>
</dbReference>
<feature type="binding site" evidence="7">
    <location>
        <position position="126"/>
    </location>
    <ligand>
        <name>Zn(2+)</name>
        <dbReference type="ChEBI" id="CHEBI:29105"/>
        <label>1</label>
    </ligand>
</feature>
<proteinExistence type="inferred from homology"/>
<accession>A0A9Q8TXJ8</accession>
<organism evidence="9 10">
    <name type="scientific">SAR86 cluster bacterium</name>
    <dbReference type="NCBI Taxonomy" id="2030880"/>
    <lineage>
        <taxon>Bacteria</taxon>
        <taxon>Pseudomonadati</taxon>
        <taxon>Pseudomonadota</taxon>
        <taxon>Gammaproteobacteria</taxon>
        <taxon>SAR86 cluster</taxon>
    </lineage>
</organism>
<dbReference type="SMART" id="SM00849">
    <property type="entry name" value="Lactamase_B"/>
    <property type="match status" value="1"/>
</dbReference>
<comment type="pathway">
    <text evidence="2 7">Secondary metabolite metabolism; methylglyoxal degradation; (R)-lactate from methylglyoxal: step 2/2.</text>
</comment>
<reference evidence="9" key="1">
    <citation type="submission" date="2022-05" db="EMBL/GenBank/DDBJ databases">
        <title>Single-amplified genomics reveal most streamlined microbe among free-living bacteria.</title>
        <authorList>
            <person name="Roda-Garcia J."/>
            <person name="Haro-Moreno J.M."/>
            <person name="Rodriguez-Valera F."/>
            <person name="Almagro-Moreno S."/>
            <person name="Lopez-Perez M."/>
        </authorList>
    </citation>
    <scope>NUCLEOTIDE SEQUENCE</scope>
    <source>
        <strain evidence="9">TMED112-D2-2</strain>
    </source>
</reference>
<feature type="binding site" evidence="7">
    <location>
        <position position="126"/>
    </location>
    <ligand>
        <name>Zn(2+)</name>
        <dbReference type="ChEBI" id="CHEBI:29105"/>
        <label>2</label>
    </ligand>
</feature>
<dbReference type="Gene3D" id="3.60.15.10">
    <property type="entry name" value="Ribonuclease Z/Hydroxyacylglutathione hydrolase-like"/>
    <property type="match status" value="1"/>
</dbReference>
<gene>
    <name evidence="7 9" type="primary">gloB</name>
    <name evidence="9" type="ORF">M9B40_03295</name>
</gene>
<keyword evidence="4 7" id="KW-0479">Metal-binding</keyword>
<dbReference type="PANTHER" id="PTHR43705:SF1">
    <property type="entry name" value="HYDROXYACYLGLUTATHIONE HYDROLASE GLOB"/>
    <property type="match status" value="1"/>
</dbReference>
<comment type="subunit">
    <text evidence="7">Monomer.</text>
</comment>
<dbReference type="EC" id="3.1.2.6" evidence="7"/>
<dbReference type="GO" id="GO:0019243">
    <property type="term" value="P:methylglyoxal catabolic process to D-lactate via S-lactoyl-glutathione"/>
    <property type="evidence" value="ECO:0007669"/>
    <property type="project" value="UniProtKB-UniRule"/>
</dbReference>
<feature type="binding site" evidence="7">
    <location>
        <position position="54"/>
    </location>
    <ligand>
        <name>Zn(2+)</name>
        <dbReference type="ChEBI" id="CHEBI:29105"/>
        <label>1</label>
    </ligand>
</feature>
<evidence type="ECO:0000313" key="10">
    <source>
        <dbReference type="Proteomes" id="UP001056381"/>
    </source>
</evidence>
<keyword evidence="5 7" id="KW-0378">Hydrolase</keyword>
<feature type="binding site" evidence="7">
    <location>
        <position position="52"/>
    </location>
    <ligand>
        <name>Zn(2+)</name>
        <dbReference type="ChEBI" id="CHEBI:29105"/>
        <label>1</label>
    </ligand>
</feature>
<dbReference type="NCBIfam" id="TIGR03413">
    <property type="entry name" value="GSH_gloB"/>
    <property type="match status" value="1"/>
</dbReference>
<evidence type="ECO:0000256" key="1">
    <source>
        <dbReference type="ARBA" id="ARBA00001623"/>
    </source>
</evidence>
<dbReference type="PIRSF" id="PIRSF005457">
    <property type="entry name" value="Glx"/>
    <property type="match status" value="1"/>
</dbReference>
<feature type="binding site" evidence="7">
    <location>
        <position position="56"/>
    </location>
    <ligand>
        <name>Zn(2+)</name>
        <dbReference type="ChEBI" id="CHEBI:29105"/>
        <label>2</label>
    </ligand>
</feature>
<dbReference type="InterPro" id="IPR050110">
    <property type="entry name" value="Glyoxalase_II_hydrolase"/>
</dbReference>
<evidence type="ECO:0000256" key="7">
    <source>
        <dbReference type="HAMAP-Rule" id="MF_01374"/>
    </source>
</evidence>
<sequence length="242" mass="27611">MKIFHIPAFTDNYIWCIQKNNKLAVVDPGDSKELLNLIKDNDLILEDILVTHHHFDHTGGLEDLHKLVKGNIYGPEHSNKFINKFVSENDEIEVLGNKYKIFETPGHTLDHISYYSEDINSVFCGDTLFSGGCGRAFEGTFEQLHNSIQKLNGLPESTLIYAAHEYTVSNLQFAYSVHDDEIILENLNRSKKLLSEGNITLPTVLSLEKRINLFLLENRPEFAKAKSDLEWFTELREGKDSA</sequence>
<dbReference type="InterPro" id="IPR036866">
    <property type="entry name" value="RibonucZ/Hydroxyglut_hydro"/>
</dbReference>
<evidence type="ECO:0000256" key="4">
    <source>
        <dbReference type="ARBA" id="ARBA00022723"/>
    </source>
</evidence>
<evidence type="ECO:0000259" key="8">
    <source>
        <dbReference type="SMART" id="SM00849"/>
    </source>
</evidence>
<keyword evidence="10" id="KW-1185">Reference proteome</keyword>
<comment type="cofactor">
    <cofactor evidence="7">
        <name>Zn(2+)</name>
        <dbReference type="ChEBI" id="CHEBI:29105"/>
    </cofactor>
    <text evidence="7">Binds 2 Zn(2+) ions per subunit.</text>
</comment>
<feature type="binding site" evidence="7">
    <location>
        <position position="57"/>
    </location>
    <ligand>
        <name>Zn(2+)</name>
        <dbReference type="ChEBI" id="CHEBI:29105"/>
        <label>2</label>
    </ligand>
</feature>
<evidence type="ECO:0000256" key="3">
    <source>
        <dbReference type="ARBA" id="ARBA00006759"/>
    </source>
</evidence>
<dbReference type="CDD" id="cd07723">
    <property type="entry name" value="hydroxyacylglutathione_hydrolase_MBL-fold"/>
    <property type="match status" value="1"/>
</dbReference>
<evidence type="ECO:0000256" key="2">
    <source>
        <dbReference type="ARBA" id="ARBA00004963"/>
    </source>
</evidence>
<dbReference type="PANTHER" id="PTHR43705">
    <property type="entry name" value="HYDROXYACYLGLUTATHIONE HYDROLASE"/>
    <property type="match status" value="1"/>
</dbReference>
<protein>
    <recommendedName>
        <fullName evidence="7">Hydroxyacylglutathione hydrolase</fullName>
        <ecNumber evidence="7">3.1.2.6</ecNumber>
    </recommendedName>
    <alternativeName>
        <fullName evidence="7">Glyoxalase II</fullName>
        <shortName evidence="7">Glx II</shortName>
    </alternativeName>
</protein>
<dbReference type="InterPro" id="IPR032282">
    <property type="entry name" value="HAGH_C"/>
</dbReference>
<evidence type="ECO:0000256" key="6">
    <source>
        <dbReference type="ARBA" id="ARBA00022833"/>
    </source>
</evidence>
<comment type="catalytic activity">
    <reaction evidence="1 7">
        <text>an S-(2-hydroxyacyl)glutathione + H2O = a 2-hydroxy carboxylate + glutathione + H(+)</text>
        <dbReference type="Rhea" id="RHEA:21864"/>
        <dbReference type="ChEBI" id="CHEBI:15377"/>
        <dbReference type="ChEBI" id="CHEBI:15378"/>
        <dbReference type="ChEBI" id="CHEBI:57925"/>
        <dbReference type="ChEBI" id="CHEBI:58896"/>
        <dbReference type="ChEBI" id="CHEBI:71261"/>
        <dbReference type="EC" id="3.1.2.6"/>
    </reaction>
</comment>
<comment type="function">
    <text evidence="7">Thiolesterase that catalyzes the hydrolysis of S-D-lactoyl-glutathione to form glutathione and D-lactic acid.</text>
</comment>
<dbReference type="Proteomes" id="UP001056381">
    <property type="component" value="Chromosome"/>
</dbReference>
<dbReference type="AlphaFoldDB" id="A0A9Q8TXJ8"/>
<dbReference type="InterPro" id="IPR017782">
    <property type="entry name" value="Hydroxyacylglutathione_Hdrlase"/>
</dbReference>
<name>A0A9Q8TXJ8_9GAMM</name>